<accession>A0A382ENN4</accession>
<keyword evidence="2" id="KW-0227">DNA damage</keyword>
<dbReference type="Pfam" id="PF01330">
    <property type="entry name" value="RuvA_N"/>
    <property type="match status" value="1"/>
</dbReference>
<dbReference type="InterPro" id="IPR010994">
    <property type="entry name" value="RuvA_2-like"/>
</dbReference>
<evidence type="ECO:0000256" key="3">
    <source>
        <dbReference type="ARBA" id="ARBA00023125"/>
    </source>
</evidence>
<keyword evidence="1" id="KW-0963">Cytoplasm</keyword>
<dbReference type="GO" id="GO:0009379">
    <property type="term" value="C:Holliday junction helicase complex"/>
    <property type="evidence" value="ECO:0007669"/>
    <property type="project" value="InterPro"/>
</dbReference>
<dbReference type="AlphaFoldDB" id="A0A382ENN4"/>
<dbReference type="GO" id="GO:0009378">
    <property type="term" value="F:four-way junction helicase activity"/>
    <property type="evidence" value="ECO:0007669"/>
    <property type="project" value="InterPro"/>
</dbReference>
<sequence length="188" mass="20425">VVERDPQRVLLDVQGVGYEVEIPLSTFYQLAEIEGPTVIHTHFVVRQDAQLLYGFATTSERKLFRVLIKVNGVGPKTALAVLSGLEITDFARAVNSENKKTLAGIPGVSQRNAEHIIADLRGKLDDYASDDATVVEVADKDITADAESALIGLGYKPKEASKALAQLQTPVDDVETLIRLALKQLMKG</sequence>
<evidence type="ECO:0000256" key="2">
    <source>
        <dbReference type="ARBA" id="ARBA00022763"/>
    </source>
</evidence>
<dbReference type="CDD" id="cd14332">
    <property type="entry name" value="UBA_RuvA_C"/>
    <property type="match status" value="1"/>
</dbReference>
<dbReference type="GO" id="GO:0005524">
    <property type="term" value="F:ATP binding"/>
    <property type="evidence" value="ECO:0007669"/>
    <property type="project" value="InterPro"/>
</dbReference>
<keyword evidence="4" id="KW-0234">DNA repair</keyword>
<dbReference type="HAMAP" id="MF_00031">
    <property type="entry name" value="DNA_HJ_migration_RuvA"/>
    <property type="match status" value="1"/>
</dbReference>
<dbReference type="GO" id="GO:0003677">
    <property type="term" value="F:DNA binding"/>
    <property type="evidence" value="ECO:0007669"/>
    <property type="project" value="UniProtKB-KW"/>
</dbReference>
<evidence type="ECO:0000313" key="7">
    <source>
        <dbReference type="EMBL" id="SVB51571.1"/>
    </source>
</evidence>
<feature type="non-terminal residue" evidence="7">
    <location>
        <position position="1"/>
    </location>
</feature>
<evidence type="ECO:0000259" key="5">
    <source>
        <dbReference type="Pfam" id="PF01330"/>
    </source>
</evidence>
<organism evidence="7">
    <name type="scientific">marine metagenome</name>
    <dbReference type="NCBI Taxonomy" id="408172"/>
    <lineage>
        <taxon>unclassified sequences</taxon>
        <taxon>metagenomes</taxon>
        <taxon>ecological metagenomes</taxon>
    </lineage>
</organism>
<name>A0A382ENN4_9ZZZZ</name>
<protein>
    <recommendedName>
        <fullName evidence="8">DNA helicase Holliday junction RuvA type domain-containing protein</fullName>
    </recommendedName>
</protein>
<dbReference type="InterPro" id="IPR012340">
    <property type="entry name" value="NA-bd_OB-fold"/>
</dbReference>
<evidence type="ECO:0000256" key="1">
    <source>
        <dbReference type="ARBA" id="ARBA00022490"/>
    </source>
</evidence>
<dbReference type="SUPFAM" id="SSF50249">
    <property type="entry name" value="Nucleic acid-binding proteins"/>
    <property type="match status" value="1"/>
</dbReference>
<dbReference type="Pfam" id="PF14520">
    <property type="entry name" value="HHH_5"/>
    <property type="match status" value="1"/>
</dbReference>
<dbReference type="Gene3D" id="1.10.150.20">
    <property type="entry name" value="5' to 3' exonuclease, C-terminal subdomain"/>
    <property type="match status" value="1"/>
</dbReference>
<evidence type="ECO:0008006" key="8">
    <source>
        <dbReference type="Google" id="ProtNLM"/>
    </source>
</evidence>
<reference evidence="7" key="1">
    <citation type="submission" date="2018-05" db="EMBL/GenBank/DDBJ databases">
        <authorList>
            <person name="Lanie J.A."/>
            <person name="Ng W.-L."/>
            <person name="Kazmierczak K.M."/>
            <person name="Andrzejewski T.M."/>
            <person name="Davidsen T.M."/>
            <person name="Wayne K.J."/>
            <person name="Tettelin H."/>
            <person name="Glass J.I."/>
            <person name="Rusch D."/>
            <person name="Podicherti R."/>
            <person name="Tsui H.-C.T."/>
            <person name="Winkler M.E."/>
        </authorList>
    </citation>
    <scope>NUCLEOTIDE SEQUENCE</scope>
</reference>
<dbReference type="EMBL" id="UINC01045156">
    <property type="protein sequence ID" value="SVB51571.1"/>
    <property type="molecule type" value="Genomic_DNA"/>
</dbReference>
<dbReference type="InterPro" id="IPR000085">
    <property type="entry name" value="RuvA"/>
</dbReference>
<feature type="domain" description="Holliday junction DNA helicase RuvA C-terminal" evidence="6">
    <location>
        <begin position="142"/>
        <end position="186"/>
    </location>
</feature>
<dbReference type="GO" id="GO:0006310">
    <property type="term" value="P:DNA recombination"/>
    <property type="evidence" value="ECO:0007669"/>
    <property type="project" value="InterPro"/>
</dbReference>
<keyword evidence="3" id="KW-0238">DNA-binding</keyword>
<evidence type="ECO:0000256" key="4">
    <source>
        <dbReference type="ARBA" id="ARBA00023204"/>
    </source>
</evidence>
<dbReference type="SUPFAM" id="SSF47781">
    <property type="entry name" value="RuvA domain 2-like"/>
    <property type="match status" value="1"/>
</dbReference>
<dbReference type="InterPro" id="IPR013849">
    <property type="entry name" value="DNA_helicase_Holl-junc_RuvA_I"/>
</dbReference>
<feature type="domain" description="DNA helicase Holliday junction RuvA type" evidence="5">
    <location>
        <begin position="1"/>
        <end position="54"/>
    </location>
</feature>
<dbReference type="Gene3D" id="2.40.50.140">
    <property type="entry name" value="Nucleic acid-binding proteins"/>
    <property type="match status" value="1"/>
</dbReference>
<dbReference type="Gene3D" id="1.10.8.10">
    <property type="entry name" value="DNA helicase RuvA subunit, C-terminal domain"/>
    <property type="match status" value="1"/>
</dbReference>
<proteinExistence type="inferred from homology"/>
<dbReference type="InterPro" id="IPR036267">
    <property type="entry name" value="RuvA_C_sf"/>
</dbReference>
<gene>
    <name evidence="7" type="ORF">METZ01_LOCUS204425</name>
</gene>
<dbReference type="Pfam" id="PF07499">
    <property type="entry name" value="RuvA_C"/>
    <property type="match status" value="1"/>
</dbReference>
<dbReference type="SUPFAM" id="SSF46929">
    <property type="entry name" value="DNA helicase RuvA subunit, C-terminal domain"/>
    <property type="match status" value="1"/>
</dbReference>
<evidence type="ECO:0000259" key="6">
    <source>
        <dbReference type="Pfam" id="PF07499"/>
    </source>
</evidence>
<dbReference type="GO" id="GO:0006281">
    <property type="term" value="P:DNA repair"/>
    <property type="evidence" value="ECO:0007669"/>
    <property type="project" value="UniProtKB-KW"/>
</dbReference>
<dbReference type="InterPro" id="IPR011114">
    <property type="entry name" value="RuvA_C"/>
</dbReference>
<dbReference type="NCBIfam" id="TIGR00084">
    <property type="entry name" value="ruvA"/>
    <property type="match status" value="1"/>
</dbReference>